<evidence type="ECO:0000313" key="1">
    <source>
        <dbReference type="EMBL" id="MDT0575600.1"/>
    </source>
</evidence>
<dbReference type="EMBL" id="JAVRHS010000003">
    <property type="protein sequence ID" value="MDT0575600.1"/>
    <property type="molecule type" value="Genomic_DNA"/>
</dbReference>
<keyword evidence="2" id="KW-1185">Reference proteome</keyword>
<name>A0ABU2ZG88_9SPHN</name>
<gene>
    <name evidence="1" type="ORF">RM533_05330</name>
</gene>
<dbReference type="Proteomes" id="UP001259803">
    <property type="component" value="Unassembled WGS sequence"/>
</dbReference>
<evidence type="ECO:0000313" key="2">
    <source>
        <dbReference type="Proteomes" id="UP001259803"/>
    </source>
</evidence>
<comment type="caution">
    <text evidence="1">The sequence shown here is derived from an EMBL/GenBank/DDBJ whole genome shotgun (WGS) entry which is preliminary data.</text>
</comment>
<organism evidence="1 2">
    <name type="scientific">Croceicoccus esteveae</name>
    <dbReference type="NCBI Taxonomy" id="3075597"/>
    <lineage>
        <taxon>Bacteria</taxon>
        <taxon>Pseudomonadati</taxon>
        <taxon>Pseudomonadota</taxon>
        <taxon>Alphaproteobacteria</taxon>
        <taxon>Sphingomonadales</taxon>
        <taxon>Erythrobacteraceae</taxon>
        <taxon>Croceicoccus</taxon>
    </lineage>
</organism>
<proteinExistence type="predicted"/>
<protein>
    <submittedName>
        <fullName evidence="1">Uncharacterized protein</fullName>
    </submittedName>
</protein>
<sequence length="42" mass="4509">MIPPPMDIDLGSSEPGKCVAQTIESMIAQAVWPPAARPARLY</sequence>
<reference evidence="1 2" key="1">
    <citation type="submission" date="2023-09" db="EMBL/GenBank/DDBJ databases">
        <authorList>
            <person name="Rey-Velasco X."/>
        </authorList>
    </citation>
    <scope>NUCLEOTIDE SEQUENCE [LARGE SCALE GENOMIC DNA]</scope>
    <source>
        <strain evidence="1 2">F390</strain>
    </source>
</reference>
<accession>A0ABU2ZG88</accession>
<dbReference type="RefSeq" id="WP_311340183.1">
    <property type="nucleotide sequence ID" value="NZ_JAVRHS010000003.1"/>
</dbReference>